<evidence type="ECO:0000313" key="6">
    <source>
        <dbReference type="Proteomes" id="UP000694906"/>
    </source>
</evidence>
<evidence type="ECO:0000256" key="2">
    <source>
        <dbReference type="ARBA" id="ARBA00022679"/>
    </source>
</evidence>
<dbReference type="InterPro" id="IPR007053">
    <property type="entry name" value="LRAT_dom"/>
</dbReference>
<dbReference type="RefSeq" id="XP_004852632.1">
    <property type="nucleotide sequence ID" value="XM_004852575.2"/>
</dbReference>
<organism evidence="6 7">
    <name type="scientific">Heterocephalus glaber</name>
    <name type="common">Naked mole rat</name>
    <dbReference type="NCBI Taxonomy" id="10181"/>
    <lineage>
        <taxon>Eukaryota</taxon>
        <taxon>Metazoa</taxon>
        <taxon>Chordata</taxon>
        <taxon>Craniata</taxon>
        <taxon>Vertebrata</taxon>
        <taxon>Euteleostomi</taxon>
        <taxon>Mammalia</taxon>
        <taxon>Eutheria</taxon>
        <taxon>Euarchontoglires</taxon>
        <taxon>Glires</taxon>
        <taxon>Rodentia</taxon>
        <taxon>Hystricomorpha</taxon>
        <taxon>Bathyergidae</taxon>
        <taxon>Heterocephalus</taxon>
    </lineage>
</organism>
<evidence type="ECO:0000256" key="3">
    <source>
        <dbReference type="ARBA" id="ARBA00022801"/>
    </source>
</evidence>
<dbReference type="FunFam" id="3.90.1720.10:FF:000002">
    <property type="entry name" value="HRAS like suppressor 2"/>
    <property type="match status" value="1"/>
</dbReference>
<dbReference type="Pfam" id="PF04970">
    <property type="entry name" value="LRAT"/>
    <property type="match status" value="1"/>
</dbReference>
<dbReference type="PANTHER" id="PTHR13943">
    <property type="entry name" value="HRAS-LIKE SUPPRESSOR - RELATED"/>
    <property type="match status" value="1"/>
</dbReference>
<dbReference type="Proteomes" id="UP000694906">
    <property type="component" value="Unplaced"/>
</dbReference>
<keyword evidence="6" id="KW-1185">Reference proteome</keyword>
<dbReference type="GO" id="GO:0070292">
    <property type="term" value="P:N-acylphosphatidylethanolamine metabolic process"/>
    <property type="evidence" value="ECO:0007669"/>
    <property type="project" value="TreeGrafter"/>
</dbReference>
<keyword evidence="2" id="KW-0808">Transferase</keyword>
<dbReference type="PROSITE" id="PS51934">
    <property type="entry name" value="LRAT"/>
    <property type="match status" value="1"/>
</dbReference>
<dbReference type="AlphaFoldDB" id="A0AAX6PJ94"/>
<dbReference type="GO" id="GO:0016410">
    <property type="term" value="F:N-acyltransferase activity"/>
    <property type="evidence" value="ECO:0007669"/>
    <property type="project" value="TreeGrafter"/>
</dbReference>
<reference evidence="7" key="1">
    <citation type="submission" date="2025-08" db="UniProtKB">
        <authorList>
            <consortium name="RefSeq"/>
        </authorList>
    </citation>
    <scope>IDENTIFICATION</scope>
</reference>
<keyword evidence="3" id="KW-0378">Hydrolase</keyword>
<evidence type="ECO:0000313" key="7">
    <source>
        <dbReference type="RefSeq" id="XP_004852632.1"/>
    </source>
</evidence>
<proteinExistence type="inferred from homology"/>
<dbReference type="GO" id="GO:0004623">
    <property type="term" value="F:phospholipase A2 activity"/>
    <property type="evidence" value="ECO:0007669"/>
    <property type="project" value="TreeGrafter"/>
</dbReference>
<evidence type="ECO:0000256" key="4">
    <source>
        <dbReference type="ARBA" id="ARBA00023098"/>
    </source>
</evidence>
<name>A0AAX6PJ94_HETGA</name>
<accession>A0AAX6PJ94</accession>
<keyword evidence="4" id="KW-0443">Lipid metabolism</keyword>
<dbReference type="GeneID" id="101713128"/>
<evidence type="ECO:0000259" key="5">
    <source>
        <dbReference type="PROSITE" id="PS51934"/>
    </source>
</evidence>
<dbReference type="InterPro" id="IPR051496">
    <property type="entry name" value="H-rev107_PLA/AT"/>
</dbReference>
<evidence type="ECO:0000256" key="1">
    <source>
        <dbReference type="ARBA" id="ARBA00007824"/>
    </source>
</evidence>
<dbReference type="GO" id="GO:0005737">
    <property type="term" value="C:cytoplasm"/>
    <property type="evidence" value="ECO:0007669"/>
    <property type="project" value="TreeGrafter"/>
</dbReference>
<gene>
    <name evidence="7" type="primary">LOC101713128</name>
</gene>
<dbReference type="GO" id="GO:0008970">
    <property type="term" value="F:phospholipase A1 activity"/>
    <property type="evidence" value="ECO:0007669"/>
    <property type="project" value="TreeGrafter"/>
</dbReference>
<sequence length="163" mass="17969">MASRLQSKPRPGDLIEIHRCAYSHWAIYVGDGYVVHLASPSEFAGAGLSSIMSLLTERTIVKKEKLSKVAGSDNYQVNNKYDDRYSPLPINKIVKQAMELVGKELHYSLTSMNCEHFVTELRYGVPCSDQVAEVATKVTVGASVLAGLGLIGILLSRSKRERQ</sequence>
<comment type="similarity">
    <text evidence="1">Belongs to the H-rev107 family.</text>
</comment>
<dbReference type="Gene3D" id="3.90.1720.10">
    <property type="entry name" value="endopeptidase domain like (from Nostoc punctiforme)"/>
    <property type="match status" value="1"/>
</dbReference>
<dbReference type="KEGG" id="hgl:101713128"/>
<dbReference type="PANTHER" id="PTHR13943:SF31">
    <property type="entry name" value="PHOSPHOLIPASE A AND ACYLTRANSFERASE 3"/>
    <property type="match status" value="1"/>
</dbReference>
<protein>
    <submittedName>
        <fullName evidence="7">HRAS-like suppressor 2</fullName>
    </submittedName>
</protein>
<feature type="domain" description="LRAT" evidence="5">
    <location>
        <begin position="14"/>
        <end position="130"/>
    </location>
</feature>